<feature type="chain" id="PRO_5004521839" evidence="2">
    <location>
        <begin position="17"/>
        <end position="87"/>
    </location>
</feature>
<evidence type="ECO:0000313" key="3">
    <source>
        <dbReference type="EMBL" id="JAA81324.1"/>
    </source>
</evidence>
<organism evidence="3">
    <name type="scientific">Pararge aegeria</name>
    <name type="common">speckled wood butterfly</name>
    <dbReference type="NCBI Taxonomy" id="116150"/>
    <lineage>
        <taxon>Eukaryota</taxon>
        <taxon>Metazoa</taxon>
        <taxon>Ecdysozoa</taxon>
        <taxon>Arthropoda</taxon>
        <taxon>Hexapoda</taxon>
        <taxon>Insecta</taxon>
        <taxon>Pterygota</taxon>
        <taxon>Neoptera</taxon>
        <taxon>Endopterygota</taxon>
        <taxon>Lepidoptera</taxon>
        <taxon>Glossata</taxon>
        <taxon>Ditrysia</taxon>
        <taxon>Papilionoidea</taxon>
        <taxon>Nymphalidae</taxon>
        <taxon>Satyrinae</taxon>
        <taxon>Satyrini</taxon>
        <taxon>Parargina</taxon>
        <taxon>Pararge</taxon>
    </lineage>
</organism>
<keyword evidence="1" id="KW-0472">Membrane</keyword>
<dbReference type="AlphaFoldDB" id="S4NWG1"/>
<accession>S4NWG1</accession>
<keyword evidence="1" id="KW-0812">Transmembrane</keyword>
<reference evidence="3" key="2">
    <citation type="submission" date="2013-05" db="EMBL/GenBank/DDBJ databases">
        <authorList>
            <person name="Carter J.-M."/>
            <person name="Baker S.C."/>
            <person name="Pink R."/>
            <person name="Carter D.R.F."/>
            <person name="Collins A."/>
            <person name="Tomlin J."/>
            <person name="Gibbs M."/>
            <person name="Breuker C.J."/>
        </authorList>
    </citation>
    <scope>NUCLEOTIDE SEQUENCE</scope>
    <source>
        <tissue evidence="3">Ovary</tissue>
    </source>
</reference>
<sequence length="87" mass="10264">MVPIRIALMDLILVLCEIKYYYKLNTMLCKAVITLMKHARHIIYIVYHHHRSSLSNNKGITITCYTALIINVISLSMPTFYMKHFKF</sequence>
<reference evidence="3" key="1">
    <citation type="journal article" date="2013" name="BMC Genomics">
        <title>Unscrambling butterfly oogenesis.</title>
        <authorList>
            <person name="Carter J.M."/>
            <person name="Baker S.C."/>
            <person name="Pink R."/>
            <person name="Carter D.R."/>
            <person name="Collins A."/>
            <person name="Tomlin J."/>
            <person name="Gibbs M."/>
            <person name="Breuker C.J."/>
        </authorList>
    </citation>
    <scope>NUCLEOTIDE SEQUENCE</scope>
    <source>
        <tissue evidence="3">Ovary</tissue>
    </source>
</reference>
<keyword evidence="2" id="KW-0732">Signal</keyword>
<keyword evidence="1" id="KW-1133">Transmembrane helix</keyword>
<protein>
    <submittedName>
        <fullName evidence="3">Uncharacterized protein</fullName>
    </submittedName>
</protein>
<dbReference type="EMBL" id="GAIX01011236">
    <property type="protein sequence ID" value="JAA81324.1"/>
    <property type="molecule type" value="Transcribed_RNA"/>
</dbReference>
<feature type="signal peptide" evidence="2">
    <location>
        <begin position="1"/>
        <end position="16"/>
    </location>
</feature>
<proteinExistence type="predicted"/>
<name>S4NWG1_9NEOP</name>
<evidence type="ECO:0000256" key="2">
    <source>
        <dbReference type="SAM" id="SignalP"/>
    </source>
</evidence>
<evidence type="ECO:0000256" key="1">
    <source>
        <dbReference type="SAM" id="Phobius"/>
    </source>
</evidence>
<feature type="transmembrane region" description="Helical" evidence="1">
    <location>
        <begin position="60"/>
        <end position="81"/>
    </location>
</feature>